<dbReference type="SUPFAM" id="SSF50370">
    <property type="entry name" value="Ricin B-like lectins"/>
    <property type="match status" value="1"/>
</dbReference>
<protein>
    <recommendedName>
        <fullName evidence="4">Ricin B lectin domain-containing protein</fullName>
    </recommendedName>
</protein>
<proteinExistence type="predicted"/>
<dbReference type="EMBL" id="JACAZH010000007">
    <property type="protein sequence ID" value="KAF7364098.1"/>
    <property type="molecule type" value="Genomic_DNA"/>
</dbReference>
<evidence type="ECO:0000313" key="2">
    <source>
        <dbReference type="EMBL" id="KAF7364098.1"/>
    </source>
</evidence>
<dbReference type="Proteomes" id="UP000623467">
    <property type="component" value="Unassembled WGS sequence"/>
</dbReference>
<feature type="signal peptide" evidence="1">
    <location>
        <begin position="1"/>
        <end position="18"/>
    </location>
</feature>
<evidence type="ECO:0000256" key="1">
    <source>
        <dbReference type="SAM" id="SignalP"/>
    </source>
</evidence>
<organism evidence="2 3">
    <name type="scientific">Mycena sanguinolenta</name>
    <dbReference type="NCBI Taxonomy" id="230812"/>
    <lineage>
        <taxon>Eukaryota</taxon>
        <taxon>Fungi</taxon>
        <taxon>Dikarya</taxon>
        <taxon>Basidiomycota</taxon>
        <taxon>Agaricomycotina</taxon>
        <taxon>Agaricomycetes</taxon>
        <taxon>Agaricomycetidae</taxon>
        <taxon>Agaricales</taxon>
        <taxon>Marasmiineae</taxon>
        <taxon>Mycenaceae</taxon>
        <taxon>Mycena</taxon>
    </lineage>
</organism>
<comment type="caution">
    <text evidence="2">The sequence shown here is derived from an EMBL/GenBank/DDBJ whole genome shotgun (WGS) entry which is preliminary data.</text>
</comment>
<dbReference type="AlphaFoldDB" id="A0A8H6YMX3"/>
<sequence>MFSKVLAFGLGALALVRAAPVFSFQTPMLSCSVNVDASVAPVTSNAIEPGVYKIYNEAFGPAQLRSYTLNTPIYVSYTREEPGPFGLWNVISVGSNEYKIVNAGLSSVALVSQGQIITEPRQGGGDNFAIEPAGEGMFTIQLPDRDRVWTVDASGPRSDVSLKPQDGASEARWKFVKL</sequence>
<feature type="chain" id="PRO_5034239505" description="Ricin B lectin domain-containing protein" evidence="1">
    <location>
        <begin position="19"/>
        <end position="178"/>
    </location>
</feature>
<evidence type="ECO:0008006" key="4">
    <source>
        <dbReference type="Google" id="ProtNLM"/>
    </source>
</evidence>
<gene>
    <name evidence="2" type="ORF">MSAN_01068800</name>
</gene>
<reference evidence="2" key="1">
    <citation type="submission" date="2020-05" db="EMBL/GenBank/DDBJ databases">
        <title>Mycena genomes resolve the evolution of fungal bioluminescence.</title>
        <authorList>
            <person name="Tsai I.J."/>
        </authorList>
    </citation>
    <scope>NUCLEOTIDE SEQUENCE</scope>
    <source>
        <strain evidence="2">160909Yilan</strain>
    </source>
</reference>
<name>A0A8H6YMX3_9AGAR</name>
<dbReference type="Gene3D" id="2.80.10.50">
    <property type="match status" value="1"/>
</dbReference>
<dbReference type="CDD" id="cd23714">
    <property type="entry name" value="beta-trefoil_Ricin_MtaL"/>
    <property type="match status" value="1"/>
</dbReference>
<keyword evidence="3" id="KW-1185">Reference proteome</keyword>
<keyword evidence="1" id="KW-0732">Signal</keyword>
<dbReference type="InterPro" id="IPR035992">
    <property type="entry name" value="Ricin_B-like_lectins"/>
</dbReference>
<accession>A0A8H6YMX3</accession>
<dbReference type="OrthoDB" id="2972047at2759"/>
<evidence type="ECO:0000313" key="3">
    <source>
        <dbReference type="Proteomes" id="UP000623467"/>
    </source>
</evidence>